<evidence type="ECO:0000313" key="3">
    <source>
        <dbReference type="Proteomes" id="UP001163127"/>
    </source>
</evidence>
<sequence length="49" mass="4979">MNTSRRILALALLMLVPVALALAAEFMAVVPGPPAQPSPVYLTSAGDGS</sequence>
<feature type="signal peptide" evidence="1">
    <location>
        <begin position="1"/>
        <end position="23"/>
    </location>
</feature>
<dbReference type="Proteomes" id="UP001163127">
    <property type="component" value="Chromosome"/>
</dbReference>
<dbReference type="EMBL" id="CP113787">
    <property type="protein sequence ID" value="WAL44065.1"/>
    <property type="molecule type" value="Genomic_DNA"/>
</dbReference>
<dbReference type="AlphaFoldDB" id="A0AA47FJ27"/>
<keyword evidence="1" id="KW-0732">Signal</keyword>
<dbReference type="RefSeq" id="WP_003785483.1">
    <property type="nucleotide sequence ID" value="NZ_CAJPQD010000005.1"/>
</dbReference>
<gene>
    <name evidence="2" type="ORF">OFA60_05865</name>
</gene>
<proteinExistence type="predicted"/>
<feature type="chain" id="PRO_5041217975" evidence="1">
    <location>
        <begin position="24"/>
        <end position="49"/>
    </location>
</feature>
<organism evidence="2 3">
    <name type="scientific">Actinomyces naeslundii</name>
    <dbReference type="NCBI Taxonomy" id="1655"/>
    <lineage>
        <taxon>Bacteria</taxon>
        <taxon>Bacillati</taxon>
        <taxon>Actinomycetota</taxon>
        <taxon>Actinomycetes</taxon>
        <taxon>Actinomycetales</taxon>
        <taxon>Actinomycetaceae</taxon>
        <taxon>Actinomyces</taxon>
    </lineage>
</organism>
<protein>
    <submittedName>
        <fullName evidence="2">Uncharacterized protein</fullName>
    </submittedName>
</protein>
<dbReference type="GeneID" id="64256030"/>
<name>A0AA47FJ27_ACTNA</name>
<evidence type="ECO:0000313" key="2">
    <source>
        <dbReference type="EMBL" id="WAL44065.1"/>
    </source>
</evidence>
<reference evidence="2" key="1">
    <citation type="submission" date="2022-11" db="EMBL/GenBank/DDBJ databases">
        <title>Dental biofilm bacteria. Genome sequencing and assembly.</title>
        <authorList>
            <person name="Robertsson C."/>
        </authorList>
    </citation>
    <scope>NUCLEOTIDE SEQUENCE</scope>
    <source>
        <strain evidence="2">CW</strain>
    </source>
</reference>
<accession>A0AA47FJ27</accession>
<evidence type="ECO:0000256" key="1">
    <source>
        <dbReference type="SAM" id="SignalP"/>
    </source>
</evidence>